<sequence>MIEKSPHNRNKVARRILLSFVVASLIPVLVLGVLSFHQVSQQLYQQSYDVLQKSSKDYGLRFIDRLVLAESALRLLANRIERSSRGLRDQNLFRDQKLQKQFSDLAIITNNGQRASLLGDTRMVPYLTEQEIESVRSGLTLIKPIESNEIGVKQIWIALNFNENSPDAGILMAELHPEALWEVDNLGVNQLMVMTDVGESWFSSLPSTSLPNQLLTNLLDNYSGSFNHNLGNNAYLGGFWQAPIANMFASPDLIIVHAQPRSMALSAIDYFTKVYPPLILLTVLIVAFLSTKLIAKYLSPLTALRIATERIAEGQFDYQVDIHSKDEFEILGDSFNEMTRRLRSQFEIQSTMAEIDRQILSVLNADEIVETALTRLPGIFFSDLISIAKFDAEKQLIVEVHTRRDGQHFDLLDQSFPINDEELTDLQKNQGSVVEINNQPRLPAYLEVLKLTGNWHFLVIPVVVNGSISATISFAYQQTKIISNDLKAIARSFGDRIAVALSNAAWEEKLFHQAHFDGLTGLANRLVLNERLHQEIARANRDSKQLAVFFLDLDRFKNVNDSLGHAAGDELLIQIAEHLSNSIRTTDLVVRMSGDEFVVLITDIDNPALISMIAEKVLKAVDTTSIVAGQSVKSTASMGIAMYPTDAETPEDLLKFADSAMYYAKNDGRANFRFYSAEMTAKALENIKLEHDLREAISKDEIIIYYQPKFDSEKQVIGAEALIRWNHSELGMISPAKFIPIAEQSMLIVEIGRWVLEQTCEFIKSFTNLGIEPVPISVNISGVEFDRPDIVNKTAEILKRTRVNPDFIELELTENVAIGNREACIERMHQLKALGLRLAMDDFGTGFSSLSYLQDLPLDVLKIDQHFIRELETGINSQAIVRAILALADGLHMQVIAEGVETESQLKFLQDHQCKLFQGFLFSRPIPANEFVKLLLGKEQKNHLGLGNV</sequence>
<dbReference type="PROSITE" id="PS50887">
    <property type="entry name" value="GGDEF"/>
    <property type="match status" value="1"/>
</dbReference>
<dbReference type="AlphaFoldDB" id="I1XI23"/>
<dbReference type="Proteomes" id="UP000009144">
    <property type="component" value="Chromosome"/>
</dbReference>
<evidence type="ECO:0000256" key="3">
    <source>
        <dbReference type="ARBA" id="ARBA00022636"/>
    </source>
</evidence>
<dbReference type="NCBIfam" id="TIGR00254">
    <property type="entry name" value="GGDEF"/>
    <property type="match status" value="1"/>
</dbReference>
<dbReference type="RefSeq" id="WP_014706416.1">
    <property type="nucleotide sequence ID" value="NC_017857.3"/>
</dbReference>
<evidence type="ECO:0000256" key="2">
    <source>
        <dbReference type="ARBA" id="ARBA00012282"/>
    </source>
</evidence>
<feature type="domain" description="HAMP" evidence="7">
    <location>
        <begin position="295"/>
        <end position="347"/>
    </location>
</feature>
<dbReference type="KEGG" id="mej:Q7A_1204"/>
<accession>I1XI23</accession>
<dbReference type="STRING" id="754476.Q7A_1204"/>
<evidence type="ECO:0000313" key="9">
    <source>
        <dbReference type="EMBL" id="AFI84042.1"/>
    </source>
</evidence>
<dbReference type="InterPro" id="IPR052155">
    <property type="entry name" value="Biofilm_reg_signaling"/>
</dbReference>
<evidence type="ECO:0000259" key="7">
    <source>
        <dbReference type="PROSITE" id="PS50885"/>
    </source>
</evidence>
<gene>
    <name evidence="9" type="ordered locus">Q7A_1204</name>
</gene>
<reference evidence="9 10" key="2">
    <citation type="journal article" date="2013" name="Int. J. Syst. Evol. Microbiol.">
        <title>Methylophaga nitratireducenticrescens sp. nov. and Methylophaga frappieri sp. nov., isolated from the biofilm of the methanol-fed denitrification system treating the seawater at the Montreal Biodome.</title>
        <authorList>
            <person name="Villeneuve C."/>
            <person name="Martineau C."/>
            <person name="Mauffrey F."/>
            <person name="Villemur R."/>
        </authorList>
    </citation>
    <scope>NUCLEOTIDE SEQUENCE [LARGE SCALE GENOMIC DNA]</scope>
    <source>
        <strain evidence="9 10">JAM1</strain>
    </source>
</reference>
<reference evidence="9 10" key="1">
    <citation type="journal article" date="2012" name="J. Bacteriol.">
        <title>Complete genome sequences of Methylophaga sp. strain JAM1 and Methylophaga sp. strain JAM7.</title>
        <authorList>
            <person name="Villeneuve C."/>
            <person name="Martineau C."/>
            <person name="Mauffrey F."/>
            <person name="Villemur R."/>
        </authorList>
    </citation>
    <scope>NUCLEOTIDE SEQUENCE [LARGE SCALE GENOMIC DNA]</scope>
    <source>
        <strain evidence="9 10">JAM1</strain>
    </source>
</reference>
<dbReference type="InterPro" id="IPR000160">
    <property type="entry name" value="GGDEF_dom"/>
</dbReference>
<dbReference type="SUPFAM" id="SSF158472">
    <property type="entry name" value="HAMP domain-like"/>
    <property type="match status" value="1"/>
</dbReference>
<dbReference type="PROSITE" id="PS50883">
    <property type="entry name" value="EAL"/>
    <property type="match status" value="1"/>
</dbReference>
<keyword evidence="5" id="KW-0472">Membrane</keyword>
<dbReference type="InterPro" id="IPR029016">
    <property type="entry name" value="GAF-like_dom_sf"/>
</dbReference>
<comment type="catalytic activity">
    <reaction evidence="4">
        <text>3',3'-c-di-GMP + H2O = 5'-phosphoguanylyl(3'-&gt;5')guanosine + H(+)</text>
        <dbReference type="Rhea" id="RHEA:24902"/>
        <dbReference type="ChEBI" id="CHEBI:15377"/>
        <dbReference type="ChEBI" id="CHEBI:15378"/>
        <dbReference type="ChEBI" id="CHEBI:58754"/>
        <dbReference type="ChEBI" id="CHEBI:58805"/>
        <dbReference type="EC" id="3.1.4.52"/>
    </reaction>
    <physiologicalReaction direction="left-to-right" evidence="4">
        <dbReference type="Rhea" id="RHEA:24903"/>
    </physiologicalReaction>
</comment>
<evidence type="ECO:0000256" key="1">
    <source>
        <dbReference type="ARBA" id="ARBA00001946"/>
    </source>
</evidence>
<dbReference type="Gene3D" id="6.10.340.10">
    <property type="match status" value="1"/>
</dbReference>
<name>I1XI23_METNJ</name>
<keyword evidence="10" id="KW-1185">Reference proteome</keyword>
<dbReference type="Gene3D" id="3.30.70.270">
    <property type="match status" value="1"/>
</dbReference>
<organism evidence="9 10">
    <name type="scientific">Methylophaga nitratireducenticrescens</name>
    <dbReference type="NCBI Taxonomy" id="754476"/>
    <lineage>
        <taxon>Bacteria</taxon>
        <taxon>Pseudomonadati</taxon>
        <taxon>Pseudomonadota</taxon>
        <taxon>Gammaproteobacteria</taxon>
        <taxon>Thiotrichales</taxon>
        <taxon>Piscirickettsiaceae</taxon>
        <taxon>Methylophaga</taxon>
    </lineage>
</organism>
<dbReference type="InterPro" id="IPR029787">
    <property type="entry name" value="Nucleotide_cyclase"/>
</dbReference>
<evidence type="ECO:0000259" key="8">
    <source>
        <dbReference type="PROSITE" id="PS50887"/>
    </source>
</evidence>
<dbReference type="CDD" id="cd01948">
    <property type="entry name" value="EAL"/>
    <property type="match status" value="1"/>
</dbReference>
<dbReference type="OrthoDB" id="9814202at2"/>
<evidence type="ECO:0000256" key="4">
    <source>
        <dbReference type="ARBA" id="ARBA00051114"/>
    </source>
</evidence>
<dbReference type="eggNOG" id="COG5001">
    <property type="taxonomic scope" value="Bacteria"/>
</dbReference>
<dbReference type="PANTHER" id="PTHR44757:SF2">
    <property type="entry name" value="BIOFILM ARCHITECTURE MAINTENANCE PROTEIN MBAA"/>
    <property type="match status" value="1"/>
</dbReference>
<protein>
    <recommendedName>
        <fullName evidence="2">cyclic-guanylate-specific phosphodiesterase</fullName>
        <ecNumber evidence="2">3.1.4.52</ecNumber>
    </recommendedName>
</protein>
<evidence type="ECO:0000313" key="10">
    <source>
        <dbReference type="Proteomes" id="UP000009144"/>
    </source>
</evidence>
<dbReference type="GO" id="GO:0016020">
    <property type="term" value="C:membrane"/>
    <property type="evidence" value="ECO:0007669"/>
    <property type="project" value="InterPro"/>
</dbReference>
<dbReference type="EMBL" id="CP003390">
    <property type="protein sequence ID" value="AFI84042.1"/>
    <property type="molecule type" value="Genomic_DNA"/>
</dbReference>
<dbReference type="PANTHER" id="PTHR44757">
    <property type="entry name" value="DIGUANYLATE CYCLASE DGCP"/>
    <property type="match status" value="1"/>
</dbReference>
<dbReference type="InterPro" id="IPR035919">
    <property type="entry name" value="EAL_sf"/>
</dbReference>
<dbReference type="GO" id="GO:0071111">
    <property type="term" value="F:cyclic-guanylate-specific phosphodiesterase activity"/>
    <property type="evidence" value="ECO:0007669"/>
    <property type="project" value="UniProtKB-EC"/>
</dbReference>
<dbReference type="CDD" id="cd06225">
    <property type="entry name" value="HAMP"/>
    <property type="match status" value="1"/>
</dbReference>
<dbReference type="SUPFAM" id="SSF141868">
    <property type="entry name" value="EAL domain-like"/>
    <property type="match status" value="1"/>
</dbReference>
<dbReference type="InterPro" id="IPR001633">
    <property type="entry name" value="EAL_dom"/>
</dbReference>
<dbReference type="Pfam" id="PF00672">
    <property type="entry name" value="HAMP"/>
    <property type="match status" value="1"/>
</dbReference>
<feature type="transmembrane region" description="Helical" evidence="5">
    <location>
        <begin position="12"/>
        <end position="36"/>
    </location>
</feature>
<evidence type="ECO:0000259" key="6">
    <source>
        <dbReference type="PROSITE" id="PS50883"/>
    </source>
</evidence>
<dbReference type="GO" id="GO:0071732">
    <property type="term" value="P:cellular response to nitric oxide"/>
    <property type="evidence" value="ECO:0007669"/>
    <property type="project" value="UniProtKB-ARBA"/>
</dbReference>
<dbReference type="FunFam" id="3.30.70.270:FF:000001">
    <property type="entry name" value="Diguanylate cyclase domain protein"/>
    <property type="match status" value="1"/>
</dbReference>
<dbReference type="PROSITE" id="PS50885">
    <property type="entry name" value="HAMP"/>
    <property type="match status" value="1"/>
</dbReference>
<keyword evidence="5" id="KW-0812">Transmembrane</keyword>
<dbReference type="InterPro" id="IPR043128">
    <property type="entry name" value="Rev_trsase/Diguanyl_cyclase"/>
</dbReference>
<dbReference type="FunFam" id="3.20.20.450:FF:000001">
    <property type="entry name" value="Cyclic di-GMP phosphodiesterase yahA"/>
    <property type="match status" value="1"/>
</dbReference>
<evidence type="ECO:0000256" key="5">
    <source>
        <dbReference type="SAM" id="Phobius"/>
    </source>
</evidence>
<keyword evidence="5" id="KW-1133">Transmembrane helix</keyword>
<comment type="cofactor">
    <cofactor evidence="1">
        <name>Mg(2+)</name>
        <dbReference type="ChEBI" id="CHEBI:18420"/>
    </cofactor>
</comment>
<dbReference type="SUPFAM" id="SSF55073">
    <property type="entry name" value="Nucleotide cyclase"/>
    <property type="match status" value="1"/>
</dbReference>
<dbReference type="SMART" id="SM00267">
    <property type="entry name" value="GGDEF"/>
    <property type="match status" value="1"/>
</dbReference>
<dbReference type="SMART" id="SM00052">
    <property type="entry name" value="EAL"/>
    <property type="match status" value="1"/>
</dbReference>
<dbReference type="SMART" id="SM00304">
    <property type="entry name" value="HAMP"/>
    <property type="match status" value="1"/>
</dbReference>
<dbReference type="Pfam" id="PF00563">
    <property type="entry name" value="EAL"/>
    <property type="match status" value="1"/>
</dbReference>
<dbReference type="InterPro" id="IPR003660">
    <property type="entry name" value="HAMP_dom"/>
</dbReference>
<dbReference type="eggNOG" id="COG3850">
    <property type="taxonomic scope" value="Bacteria"/>
</dbReference>
<proteinExistence type="predicted"/>
<dbReference type="GO" id="GO:0007165">
    <property type="term" value="P:signal transduction"/>
    <property type="evidence" value="ECO:0007669"/>
    <property type="project" value="InterPro"/>
</dbReference>
<dbReference type="EC" id="3.1.4.52" evidence="2"/>
<keyword evidence="3" id="KW-0973">c-di-GMP</keyword>
<dbReference type="CDD" id="cd01949">
    <property type="entry name" value="GGDEF"/>
    <property type="match status" value="1"/>
</dbReference>
<dbReference type="HOGENOM" id="CLU_000445_70_44_6"/>
<feature type="domain" description="EAL" evidence="6">
    <location>
        <begin position="686"/>
        <end position="939"/>
    </location>
</feature>
<dbReference type="SUPFAM" id="SSF55781">
    <property type="entry name" value="GAF domain-like"/>
    <property type="match status" value="1"/>
</dbReference>
<dbReference type="Gene3D" id="3.20.20.450">
    <property type="entry name" value="EAL domain"/>
    <property type="match status" value="1"/>
</dbReference>
<dbReference type="Gene3D" id="3.30.450.40">
    <property type="match status" value="1"/>
</dbReference>
<dbReference type="Pfam" id="PF00990">
    <property type="entry name" value="GGDEF"/>
    <property type="match status" value="1"/>
</dbReference>
<feature type="domain" description="GGDEF" evidence="8">
    <location>
        <begin position="544"/>
        <end position="677"/>
    </location>
</feature>
<dbReference type="PATRIC" id="fig|754476.3.peg.1188"/>